<dbReference type="RefSeq" id="WP_166282436.1">
    <property type="nucleotide sequence ID" value="NZ_JTHE03000065.1"/>
</dbReference>
<dbReference type="SUPFAM" id="SSF69318">
    <property type="entry name" value="Integrin alpha N-terminal domain"/>
    <property type="match status" value="1"/>
</dbReference>
<dbReference type="Proteomes" id="UP000031561">
    <property type="component" value="Unassembled WGS sequence"/>
</dbReference>
<reference evidence="3 4" key="1">
    <citation type="journal article" date="2015" name="Genome Announc.">
        <title>Draft Genome Sequence of Filamentous Marine Cyanobacterium Lyngbya confervoides Strain BDU141951.</title>
        <authorList>
            <person name="Chandrababunaidu M.M."/>
            <person name="Sen D."/>
            <person name="Tripathy S."/>
        </authorList>
    </citation>
    <scope>NUCLEOTIDE SEQUENCE [LARGE SCALE GENOMIC DNA]</scope>
    <source>
        <strain evidence="3 4">BDU141951</strain>
    </source>
</reference>
<dbReference type="SUPFAM" id="SSF51120">
    <property type="entry name" value="beta-Roll"/>
    <property type="match status" value="1"/>
</dbReference>
<dbReference type="Gene3D" id="2.130.10.130">
    <property type="entry name" value="Integrin alpha, N-terminal"/>
    <property type="match status" value="1"/>
</dbReference>
<dbReference type="AlphaFoldDB" id="A0ABD4T4D5"/>
<gene>
    <name evidence="3" type="ORF">QQ91_0012215</name>
</gene>
<dbReference type="InterPro" id="IPR018511">
    <property type="entry name" value="Hemolysin-typ_Ca-bd_CS"/>
</dbReference>
<accession>A0ABD4T4D5</accession>
<keyword evidence="4" id="KW-1185">Reference proteome</keyword>
<evidence type="ECO:0000313" key="4">
    <source>
        <dbReference type="Proteomes" id="UP000031561"/>
    </source>
</evidence>
<dbReference type="InterPro" id="IPR011049">
    <property type="entry name" value="Serralysin-like_metalloprot_C"/>
</dbReference>
<evidence type="ECO:0000259" key="2">
    <source>
        <dbReference type="Pfam" id="PF07593"/>
    </source>
</evidence>
<protein>
    <submittedName>
        <fullName evidence="3">FG-GAP-like repeat-containing protein</fullName>
    </submittedName>
</protein>
<feature type="domain" description="ASPIC/UnbV" evidence="2">
    <location>
        <begin position="730"/>
        <end position="797"/>
    </location>
</feature>
<dbReference type="PROSITE" id="PS00330">
    <property type="entry name" value="HEMOLYSIN_CALCIUM"/>
    <property type="match status" value="1"/>
</dbReference>
<organism evidence="3 4">
    <name type="scientific">Lyngbya confervoides BDU141951</name>
    <dbReference type="NCBI Taxonomy" id="1574623"/>
    <lineage>
        <taxon>Bacteria</taxon>
        <taxon>Bacillati</taxon>
        <taxon>Cyanobacteriota</taxon>
        <taxon>Cyanophyceae</taxon>
        <taxon>Oscillatoriophycideae</taxon>
        <taxon>Oscillatoriales</taxon>
        <taxon>Microcoleaceae</taxon>
        <taxon>Lyngbya</taxon>
    </lineage>
</organism>
<dbReference type="PANTHER" id="PTHR16026">
    <property type="entry name" value="CARTILAGE ACIDIC PROTEIN 1"/>
    <property type="match status" value="1"/>
</dbReference>
<dbReference type="InterPro" id="IPR027039">
    <property type="entry name" value="Crtac1"/>
</dbReference>
<dbReference type="Pfam" id="PF07593">
    <property type="entry name" value="UnbV_ASPIC"/>
    <property type="match status" value="1"/>
</dbReference>
<comment type="caution">
    <text evidence="3">The sequence shown here is derived from an EMBL/GenBank/DDBJ whole genome shotgun (WGS) entry which is preliminary data.</text>
</comment>
<evidence type="ECO:0000313" key="3">
    <source>
        <dbReference type="EMBL" id="MCM1983582.1"/>
    </source>
</evidence>
<dbReference type="Pfam" id="PF13517">
    <property type="entry name" value="FG-GAP_3"/>
    <property type="match status" value="3"/>
</dbReference>
<dbReference type="InterPro" id="IPR011519">
    <property type="entry name" value="UnbV_ASPIC"/>
</dbReference>
<evidence type="ECO:0000256" key="1">
    <source>
        <dbReference type="ARBA" id="ARBA00022729"/>
    </source>
</evidence>
<dbReference type="Gene3D" id="2.150.10.10">
    <property type="entry name" value="Serralysin-like metalloprotease, C-terminal"/>
    <property type="match status" value="1"/>
</dbReference>
<dbReference type="InterPro" id="IPR013517">
    <property type="entry name" value="FG-GAP"/>
</dbReference>
<sequence>MAVSPSLVPNLDLSLLENPAPSSLMGGRVAPAQPPSDLDPAAAEALQSRLGLASVPVADPAIALDLPPMDLPPMDLPIPSQAMGIASPGLASLTPEESDPGAPGIPLVSGGETVVPETSHQRLCCCERCDAGFGYYAPQAQTLRSWNGLELADYEQTFSQLVLRSATVPEIFSDTSLSVALVQSRELADSVQGQGDSLIEFEPAAGITVTGESWGVAWGDVNADGLPDVYLGRHLAGATLLVNQGDGTFQDQTRAYFGAEPRGDKHGVAWADYDNDGDLDLLQLRGGAQTTQLFQNNGAGRLVDVAAALNADYPGSGRSPVWFDFNGDGRLDIVLNMRNRDDVPPTILQQRENSVFESAFEDVGFETGFTPESGVTTLFSVLADVGDSSALDLLTRRNNDSIRLSALSSDSLPFQPISLPPALVEASAVNDIISADFDGDLQNDIFLARGTSRGDVFQPDARNLNFYLDVGRGEKSVRFKAEGTIALQLPVTNEDIWIGENRENPSNSNFVLSSFDADVYGQQAGRDRGIYVYYNPADLFWTITWVNPGTNADLYGFVEARESPISEVETLGFDPRDQFLSNLLFRREGNRFVDVTTSAGFEAGQTAAFNAVAGDLDNDMDLDIYVVSTGYAGNRENIVYENQGTGQFIARRVKGGAGTDQGLGDSASLVDYDLDGHLDVFLANGNFFNGLGAVSRGFFNDAPYELLRNKGNENHWLQLDLVGVNSNRDAVGTRVIVTAGGVRQLREQNNGMHNHAQNFQRIHFGLGQNRRAASVEISWTNGMQHTLQGVNADQILTVTEGIGFTGRDVIIGTAAPEQLNGLAGNDRLVGKGGNDILLGGRGNDDLFGDSGQDVLVGQAGSDRIRTGGGRDVVRFERPDDGGDRIFDFSRTQDRFELVATEFAIALGSLDAAAFRVGTQAQSASERIIYRIGTGELFFDPDGVGGQTQVLLATLVNKPQLTAQNFVGI</sequence>
<dbReference type="Pfam" id="PF00353">
    <property type="entry name" value="HemolysinCabind"/>
    <property type="match status" value="2"/>
</dbReference>
<dbReference type="PANTHER" id="PTHR16026:SF0">
    <property type="entry name" value="CARTILAGE ACIDIC PROTEIN 1"/>
    <property type="match status" value="1"/>
</dbReference>
<keyword evidence="1" id="KW-0732">Signal</keyword>
<dbReference type="InterPro" id="IPR001343">
    <property type="entry name" value="Hemolysn_Ca-bd"/>
</dbReference>
<proteinExistence type="predicted"/>
<name>A0ABD4T4D5_9CYAN</name>
<dbReference type="PRINTS" id="PR00313">
    <property type="entry name" value="CABNDNGRPT"/>
</dbReference>
<dbReference type="InterPro" id="IPR028994">
    <property type="entry name" value="Integrin_alpha_N"/>
</dbReference>
<dbReference type="EMBL" id="JTHE03000065">
    <property type="protein sequence ID" value="MCM1983582.1"/>
    <property type="molecule type" value="Genomic_DNA"/>
</dbReference>